<evidence type="ECO:0000256" key="2">
    <source>
        <dbReference type="PROSITE-ProRule" id="PRU00169"/>
    </source>
</evidence>
<dbReference type="EMBL" id="LJGU01000130">
    <property type="protein sequence ID" value="OEV02434.1"/>
    <property type="molecule type" value="Genomic_DNA"/>
</dbReference>
<evidence type="ECO:0008006" key="7">
    <source>
        <dbReference type="Google" id="ProtNLM"/>
    </source>
</evidence>
<name>A0A1E7KEX1_9ACTN</name>
<organism evidence="5 6">
    <name type="scientific">Streptomyces oceani</name>
    <dbReference type="NCBI Taxonomy" id="1075402"/>
    <lineage>
        <taxon>Bacteria</taxon>
        <taxon>Bacillati</taxon>
        <taxon>Actinomycetota</taxon>
        <taxon>Actinomycetes</taxon>
        <taxon>Kitasatosporales</taxon>
        <taxon>Streptomycetaceae</taxon>
        <taxon>Streptomyces</taxon>
    </lineage>
</organism>
<dbReference type="PROSITE" id="PS50043">
    <property type="entry name" value="HTH_LUXR_2"/>
    <property type="match status" value="1"/>
</dbReference>
<sequence>MSLHILVCSDKAIMAAGVSALLRQYDSDIRVESSAREALSITLETAPDVLLVVAPVLTIDDKDELAELARHTKVVLLATCESVQRAFEALQVGVRAVLSVESSVEELVHIIRTVVRVDVMVVPEIARGCLGQFPSPSASARGRSAADTLTGREAEVLLLLAEGRSNAEIARELSISNATVRTHVHHILRKLGAGSRAQAVAIAYKSRLVGDMGTVLGRS</sequence>
<dbReference type="InterPro" id="IPR011006">
    <property type="entry name" value="CheY-like_superfamily"/>
</dbReference>
<dbReference type="CDD" id="cd06170">
    <property type="entry name" value="LuxR_C_like"/>
    <property type="match status" value="1"/>
</dbReference>
<keyword evidence="6" id="KW-1185">Reference proteome</keyword>
<dbReference type="PANTHER" id="PTHR43214">
    <property type="entry name" value="TWO-COMPONENT RESPONSE REGULATOR"/>
    <property type="match status" value="1"/>
</dbReference>
<feature type="domain" description="Response regulatory" evidence="4">
    <location>
        <begin position="4"/>
        <end position="115"/>
    </location>
</feature>
<dbReference type="GO" id="GO:0006355">
    <property type="term" value="P:regulation of DNA-templated transcription"/>
    <property type="evidence" value="ECO:0007669"/>
    <property type="project" value="InterPro"/>
</dbReference>
<dbReference type="OrthoDB" id="161302at2"/>
<dbReference type="GO" id="GO:0000160">
    <property type="term" value="P:phosphorelay signal transduction system"/>
    <property type="evidence" value="ECO:0007669"/>
    <property type="project" value="InterPro"/>
</dbReference>
<proteinExistence type="predicted"/>
<dbReference type="STRING" id="1075402.AN216_16230"/>
<dbReference type="PRINTS" id="PR00038">
    <property type="entry name" value="HTHLUXR"/>
</dbReference>
<evidence type="ECO:0000313" key="5">
    <source>
        <dbReference type="EMBL" id="OEV02434.1"/>
    </source>
</evidence>
<evidence type="ECO:0000259" key="3">
    <source>
        <dbReference type="PROSITE" id="PS50043"/>
    </source>
</evidence>
<dbReference type="InterPro" id="IPR000792">
    <property type="entry name" value="Tscrpt_reg_LuxR_C"/>
</dbReference>
<dbReference type="AlphaFoldDB" id="A0A1E7KEX1"/>
<feature type="domain" description="HTH luxR-type" evidence="3">
    <location>
        <begin position="142"/>
        <end position="207"/>
    </location>
</feature>
<protein>
    <recommendedName>
        <fullName evidence="7">LuxR family transcriptional regulator</fullName>
    </recommendedName>
</protein>
<dbReference type="InterPro" id="IPR016032">
    <property type="entry name" value="Sig_transdc_resp-reg_C-effctor"/>
</dbReference>
<dbReference type="SUPFAM" id="SSF46894">
    <property type="entry name" value="C-terminal effector domain of the bipartite response regulators"/>
    <property type="match status" value="1"/>
</dbReference>
<dbReference type="PROSITE" id="PS00622">
    <property type="entry name" value="HTH_LUXR_1"/>
    <property type="match status" value="1"/>
</dbReference>
<gene>
    <name evidence="5" type="ORF">AN216_16230</name>
</gene>
<evidence type="ECO:0000313" key="6">
    <source>
        <dbReference type="Proteomes" id="UP000176101"/>
    </source>
</evidence>
<dbReference type="Gene3D" id="3.40.50.2300">
    <property type="match status" value="1"/>
</dbReference>
<reference evidence="5 6" key="1">
    <citation type="journal article" date="2016" name="Front. Microbiol.">
        <title>Comparative Genomics Analysis of Streptomyces Species Reveals Their Adaptation to the Marine Environment and Their Diversity at the Genomic Level.</title>
        <authorList>
            <person name="Tian X."/>
            <person name="Zhang Z."/>
            <person name="Yang T."/>
            <person name="Chen M."/>
            <person name="Li J."/>
            <person name="Chen F."/>
            <person name="Yang J."/>
            <person name="Li W."/>
            <person name="Zhang B."/>
            <person name="Zhang Z."/>
            <person name="Wu J."/>
            <person name="Zhang C."/>
            <person name="Long L."/>
            <person name="Xiao J."/>
        </authorList>
    </citation>
    <scope>NUCLEOTIDE SEQUENCE [LARGE SCALE GENOMIC DNA]</scope>
    <source>
        <strain evidence="5 6">SCSIO 02100</strain>
    </source>
</reference>
<accession>A0A1E7KEX1</accession>
<dbReference type="InterPro" id="IPR001789">
    <property type="entry name" value="Sig_transdc_resp-reg_receiver"/>
</dbReference>
<dbReference type="RefSeq" id="WP_070197391.1">
    <property type="nucleotide sequence ID" value="NZ_LJGU01000130.1"/>
</dbReference>
<dbReference type="SMART" id="SM00421">
    <property type="entry name" value="HTH_LUXR"/>
    <property type="match status" value="1"/>
</dbReference>
<dbReference type="GO" id="GO:0003677">
    <property type="term" value="F:DNA binding"/>
    <property type="evidence" value="ECO:0007669"/>
    <property type="project" value="UniProtKB-KW"/>
</dbReference>
<dbReference type="Pfam" id="PF00196">
    <property type="entry name" value="GerE"/>
    <property type="match status" value="1"/>
</dbReference>
<dbReference type="PROSITE" id="PS50110">
    <property type="entry name" value="RESPONSE_REGULATORY"/>
    <property type="match status" value="1"/>
</dbReference>
<dbReference type="SUPFAM" id="SSF52172">
    <property type="entry name" value="CheY-like"/>
    <property type="match status" value="1"/>
</dbReference>
<keyword evidence="1" id="KW-0238">DNA-binding</keyword>
<dbReference type="PATRIC" id="fig|1075402.3.peg.2183"/>
<dbReference type="Proteomes" id="UP000176101">
    <property type="component" value="Unassembled WGS sequence"/>
</dbReference>
<comment type="caution">
    <text evidence="2">Lacks conserved residue(s) required for the propagation of feature annotation.</text>
</comment>
<dbReference type="InterPro" id="IPR039420">
    <property type="entry name" value="WalR-like"/>
</dbReference>
<evidence type="ECO:0000259" key="4">
    <source>
        <dbReference type="PROSITE" id="PS50110"/>
    </source>
</evidence>
<comment type="caution">
    <text evidence="5">The sequence shown here is derived from an EMBL/GenBank/DDBJ whole genome shotgun (WGS) entry which is preliminary data.</text>
</comment>
<evidence type="ECO:0000256" key="1">
    <source>
        <dbReference type="ARBA" id="ARBA00023125"/>
    </source>
</evidence>